<accession>A0A2M9C6L3</accession>
<organism evidence="2 3">
    <name type="scientific">Chryseobacterium geocarposphaerae</name>
    <dbReference type="NCBI Taxonomy" id="1416776"/>
    <lineage>
        <taxon>Bacteria</taxon>
        <taxon>Pseudomonadati</taxon>
        <taxon>Bacteroidota</taxon>
        <taxon>Flavobacteriia</taxon>
        <taxon>Flavobacteriales</taxon>
        <taxon>Weeksellaceae</taxon>
        <taxon>Chryseobacterium group</taxon>
        <taxon>Chryseobacterium</taxon>
    </lineage>
</organism>
<evidence type="ECO:0000313" key="2">
    <source>
        <dbReference type="EMBL" id="PJJ66442.1"/>
    </source>
</evidence>
<dbReference type="InterPro" id="IPR029063">
    <property type="entry name" value="SAM-dependent_MTases_sf"/>
</dbReference>
<dbReference type="Gene3D" id="3.40.50.150">
    <property type="entry name" value="Vaccinia Virus protein VP39"/>
    <property type="match status" value="1"/>
</dbReference>
<protein>
    <submittedName>
        <fullName evidence="2">Methyltransferase family protein</fullName>
    </submittedName>
</protein>
<comment type="caution">
    <text evidence="2">The sequence shown here is derived from an EMBL/GenBank/DDBJ whole genome shotgun (WGS) entry which is preliminary data.</text>
</comment>
<evidence type="ECO:0000259" key="1">
    <source>
        <dbReference type="Pfam" id="PF13847"/>
    </source>
</evidence>
<evidence type="ECO:0000313" key="3">
    <source>
        <dbReference type="Proteomes" id="UP000228740"/>
    </source>
</evidence>
<dbReference type="SUPFAM" id="SSF53335">
    <property type="entry name" value="S-adenosyl-L-methionine-dependent methyltransferases"/>
    <property type="match status" value="1"/>
</dbReference>
<feature type="domain" description="Methyltransferase" evidence="1">
    <location>
        <begin position="25"/>
        <end position="122"/>
    </location>
</feature>
<dbReference type="RefSeq" id="WP_100375236.1">
    <property type="nucleotide sequence ID" value="NZ_PGFD01000001.1"/>
</dbReference>
<dbReference type="AlphaFoldDB" id="A0A2M9C6L3"/>
<proteinExistence type="predicted"/>
<dbReference type="Pfam" id="PF13847">
    <property type="entry name" value="Methyltransf_31"/>
    <property type="match status" value="1"/>
</dbReference>
<dbReference type="EMBL" id="PGFD01000001">
    <property type="protein sequence ID" value="PJJ66442.1"/>
    <property type="molecule type" value="Genomic_DNA"/>
</dbReference>
<dbReference type="Proteomes" id="UP000228740">
    <property type="component" value="Unassembled WGS sequence"/>
</dbReference>
<keyword evidence="2" id="KW-0489">Methyltransferase</keyword>
<sequence>MKLQEAINLIEKAFPHSNMPQVWADLGCGGGTFTNALAHLLPDGSHIYAIDNRLQSFPKLLGNNVSIDFIKNDFATSDLNFSNINGILMTNSLHYIKDKATLINMLEKYMSEDKKFVIVEYDTIIANHWVPYPINFLGLKELFIELGYSKIIKLDEQNSIYGQGNLYSVAIGKTF</sequence>
<dbReference type="GO" id="GO:0008757">
    <property type="term" value="F:S-adenosylmethionine-dependent methyltransferase activity"/>
    <property type="evidence" value="ECO:0007669"/>
    <property type="project" value="InterPro"/>
</dbReference>
<dbReference type="OrthoDB" id="9789123at2"/>
<keyword evidence="2" id="KW-0808">Transferase</keyword>
<dbReference type="InterPro" id="IPR025714">
    <property type="entry name" value="Methyltranfer_dom"/>
</dbReference>
<keyword evidence="3" id="KW-1185">Reference proteome</keyword>
<gene>
    <name evidence="2" type="ORF">CLV73_0426</name>
</gene>
<name>A0A2M9C6L3_9FLAO</name>
<reference evidence="2 3" key="1">
    <citation type="submission" date="2017-11" db="EMBL/GenBank/DDBJ databases">
        <title>Genomic Encyclopedia of Archaeal and Bacterial Type Strains, Phase II (KMG-II): From Individual Species to Whole Genera.</title>
        <authorList>
            <person name="Goeker M."/>
        </authorList>
    </citation>
    <scope>NUCLEOTIDE SEQUENCE [LARGE SCALE GENOMIC DNA]</scope>
    <source>
        <strain evidence="2 3">DSM 27617</strain>
    </source>
</reference>
<dbReference type="GO" id="GO:0032259">
    <property type="term" value="P:methylation"/>
    <property type="evidence" value="ECO:0007669"/>
    <property type="project" value="UniProtKB-KW"/>
</dbReference>